<dbReference type="PANTHER" id="PTHR37857:SF1">
    <property type="entry name" value="TRANSMEMBRANE PROTEIN 273"/>
    <property type="match status" value="1"/>
</dbReference>
<sequence>MLKGNQKVWVKFLSPKLKMVSLTSWIPVYITILLHLHIWKARVYASGTSEEDGVDVTYVIIGVTLGAILAIGFIALKICMIKRQLIDNILGESDGKMERREATLPKAENTNDL</sequence>
<dbReference type="RefSeq" id="XP_025068773.1">
    <property type="nucleotide sequence ID" value="XM_025212988.1"/>
</dbReference>
<reference evidence="3" key="1">
    <citation type="submission" date="2025-08" db="UniProtKB">
        <authorList>
            <consortium name="RefSeq"/>
        </authorList>
    </citation>
    <scope>IDENTIFICATION</scope>
</reference>
<keyword evidence="2" id="KW-1185">Reference proteome</keyword>
<feature type="transmembrane region" description="Helical" evidence="1">
    <location>
        <begin position="58"/>
        <end position="76"/>
    </location>
</feature>
<dbReference type="InParanoid" id="A0A3Q0HE56"/>
<dbReference type="Pfam" id="PF14986">
    <property type="entry name" value="DUF4514"/>
    <property type="match status" value="1"/>
</dbReference>
<dbReference type="PANTHER" id="PTHR37857">
    <property type="entry name" value="TRANSMEMBRANE PROTEIN 273"/>
    <property type="match status" value="1"/>
</dbReference>
<evidence type="ECO:0008006" key="4">
    <source>
        <dbReference type="Google" id="ProtNLM"/>
    </source>
</evidence>
<dbReference type="KEGG" id="asn:102376481"/>
<evidence type="ECO:0000313" key="3">
    <source>
        <dbReference type="RefSeq" id="XP_025068773.1"/>
    </source>
</evidence>
<evidence type="ECO:0000313" key="2">
    <source>
        <dbReference type="Proteomes" id="UP000189705"/>
    </source>
</evidence>
<keyword evidence="1" id="KW-0472">Membrane</keyword>
<gene>
    <name evidence="3" type="primary">TMEM273</name>
</gene>
<dbReference type="CTD" id="170371"/>
<proteinExistence type="predicted"/>
<dbReference type="InterPro" id="IPR029395">
    <property type="entry name" value="DUF4514"/>
</dbReference>
<accession>A0A3Q0HE56</accession>
<dbReference type="Proteomes" id="UP000189705">
    <property type="component" value="Unplaced"/>
</dbReference>
<name>A0A3Q0HE56_ALLSI</name>
<feature type="transmembrane region" description="Helical" evidence="1">
    <location>
        <begin position="20"/>
        <end position="38"/>
    </location>
</feature>
<organism evidence="2 3">
    <name type="scientific">Alligator sinensis</name>
    <name type="common">Chinese alligator</name>
    <dbReference type="NCBI Taxonomy" id="38654"/>
    <lineage>
        <taxon>Eukaryota</taxon>
        <taxon>Metazoa</taxon>
        <taxon>Chordata</taxon>
        <taxon>Craniata</taxon>
        <taxon>Vertebrata</taxon>
        <taxon>Euteleostomi</taxon>
        <taxon>Archelosauria</taxon>
        <taxon>Archosauria</taxon>
        <taxon>Crocodylia</taxon>
        <taxon>Alligatoridae</taxon>
        <taxon>Alligatorinae</taxon>
        <taxon>Alligator</taxon>
    </lineage>
</organism>
<keyword evidence="1" id="KW-0812">Transmembrane</keyword>
<dbReference type="AlphaFoldDB" id="A0A3Q0HE56"/>
<protein>
    <recommendedName>
        <fullName evidence="4">Transmembrane protein 273</fullName>
    </recommendedName>
</protein>
<evidence type="ECO:0000256" key="1">
    <source>
        <dbReference type="SAM" id="Phobius"/>
    </source>
</evidence>
<dbReference type="GeneID" id="102376481"/>
<keyword evidence="1" id="KW-1133">Transmembrane helix</keyword>